<protein>
    <submittedName>
        <fullName evidence="3">Cytosolic NiFe-hydrogenase, delta subunit</fullName>
    </submittedName>
</protein>
<gene>
    <name evidence="3" type="ORF">UU78_C0017G0002</name>
</gene>
<dbReference type="InterPro" id="IPR006137">
    <property type="entry name" value="NADH_UbQ_OxRdtase-like_20kDa"/>
</dbReference>
<name>A0A0G1AAS0_9BACT</name>
<sequence>MRIPSPAHIMNKLRVGWFSFTCCEDSTILFTELLNTHWDAWKDKLEFVNARVLKTNRELKDLDISFVEGAISSEEHVKKLQDIRANSKVLVAIGACAVTAMPSGWRNTFDEKTKQEIQYLVDRFSHLPRVEPLSKFVKVDDVVPGCPMDENTFLAVLNKYIQSSHSGLDPESK</sequence>
<dbReference type="GO" id="GO:0051536">
    <property type="term" value="F:iron-sulfur cluster binding"/>
    <property type="evidence" value="ECO:0007669"/>
    <property type="project" value="InterPro"/>
</dbReference>
<feature type="domain" description="NADH:ubiquinone oxidoreductase-like 20kDa subunit" evidence="2">
    <location>
        <begin position="31"/>
        <end position="159"/>
    </location>
</feature>
<proteinExistence type="predicted"/>
<dbReference type="PANTHER" id="PTHR42845">
    <property type="entry name" value="COENZYME F420-REDUCING HYDROGENASE, GAMMA SUBUNIT"/>
    <property type="match status" value="1"/>
</dbReference>
<dbReference type="Proteomes" id="UP000034371">
    <property type="component" value="Unassembled WGS sequence"/>
</dbReference>
<evidence type="ECO:0000313" key="3">
    <source>
        <dbReference type="EMBL" id="KKS22398.1"/>
    </source>
</evidence>
<reference evidence="3 4" key="1">
    <citation type="journal article" date="2015" name="Nature">
        <title>rRNA introns, odd ribosomes, and small enigmatic genomes across a large radiation of phyla.</title>
        <authorList>
            <person name="Brown C.T."/>
            <person name="Hug L.A."/>
            <person name="Thomas B.C."/>
            <person name="Sharon I."/>
            <person name="Castelle C.J."/>
            <person name="Singh A."/>
            <person name="Wilkins M.J."/>
            <person name="Williams K.H."/>
            <person name="Banfield J.F."/>
        </authorList>
    </citation>
    <scope>NUCLEOTIDE SEQUENCE [LARGE SCALE GENOMIC DNA]</scope>
</reference>
<comment type="caution">
    <text evidence="3">The sequence shown here is derived from an EMBL/GenBank/DDBJ whole genome shotgun (WGS) entry which is preliminary data.</text>
</comment>
<dbReference type="AlphaFoldDB" id="A0A0G1AAS0"/>
<keyword evidence="1" id="KW-0560">Oxidoreductase</keyword>
<dbReference type="InterPro" id="IPR037024">
    <property type="entry name" value="NiFe_Hase_small_N_sf"/>
</dbReference>
<dbReference type="GO" id="GO:0016491">
    <property type="term" value="F:oxidoreductase activity"/>
    <property type="evidence" value="ECO:0007669"/>
    <property type="project" value="UniProtKB-KW"/>
</dbReference>
<organism evidence="3 4">
    <name type="scientific">Candidatus Roizmanbacteria bacterium GW2011_GWC2_41_7</name>
    <dbReference type="NCBI Taxonomy" id="1618487"/>
    <lineage>
        <taxon>Bacteria</taxon>
        <taxon>Candidatus Roizmaniibacteriota</taxon>
    </lineage>
</organism>
<evidence type="ECO:0000259" key="2">
    <source>
        <dbReference type="Pfam" id="PF01058"/>
    </source>
</evidence>
<dbReference type="EMBL" id="LCBY01000017">
    <property type="protein sequence ID" value="KKS22398.1"/>
    <property type="molecule type" value="Genomic_DNA"/>
</dbReference>
<dbReference type="InterPro" id="IPR051349">
    <property type="entry name" value="Hydrogenase_assoc-protein"/>
</dbReference>
<dbReference type="Pfam" id="PF01058">
    <property type="entry name" value="Oxidored_q6"/>
    <property type="match status" value="1"/>
</dbReference>
<evidence type="ECO:0000313" key="4">
    <source>
        <dbReference type="Proteomes" id="UP000034371"/>
    </source>
</evidence>
<accession>A0A0G1AAS0</accession>
<evidence type="ECO:0000256" key="1">
    <source>
        <dbReference type="ARBA" id="ARBA00023002"/>
    </source>
</evidence>
<dbReference type="SUPFAM" id="SSF56770">
    <property type="entry name" value="HydA/Nqo6-like"/>
    <property type="match status" value="1"/>
</dbReference>
<dbReference type="PANTHER" id="PTHR42845:SF1">
    <property type="entry name" value="HYDROGENASE SMALL SUBUNIT"/>
    <property type="match status" value="1"/>
</dbReference>
<dbReference type="Gene3D" id="3.40.50.700">
    <property type="entry name" value="NADH:ubiquinone oxidoreductase-like, 20kDa subunit"/>
    <property type="match status" value="1"/>
</dbReference>